<proteinExistence type="predicted"/>
<evidence type="ECO:0000313" key="6">
    <source>
        <dbReference type="Proteomes" id="UP000737018"/>
    </source>
</evidence>
<dbReference type="Gene3D" id="1.20.5.4130">
    <property type="match status" value="1"/>
</dbReference>
<evidence type="ECO:0000256" key="3">
    <source>
        <dbReference type="ARBA" id="ARBA00022821"/>
    </source>
</evidence>
<gene>
    <name evidence="5" type="ORF">CMV_027245</name>
</gene>
<evidence type="ECO:0000256" key="2">
    <source>
        <dbReference type="ARBA" id="ARBA00022741"/>
    </source>
</evidence>
<keyword evidence="1" id="KW-0677">Repeat</keyword>
<name>A0A8J4V9K6_9ROSI</name>
<evidence type="ECO:0000259" key="4">
    <source>
        <dbReference type="Pfam" id="PF18052"/>
    </source>
</evidence>
<dbReference type="AlphaFoldDB" id="A0A8J4V9K6"/>
<evidence type="ECO:0000256" key="1">
    <source>
        <dbReference type="ARBA" id="ARBA00022737"/>
    </source>
</evidence>
<evidence type="ECO:0000313" key="5">
    <source>
        <dbReference type="EMBL" id="KAF3946495.1"/>
    </source>
</evidence>
<dbReference type="InterPro" id="IPR041118">
    <property type="entry name" value="Rx_N"/>
</dbReference>
<dbReference type="Proteomes" id="UP000737018">
    <property type="component" value="Unassembled WGS sequence"/>
</dbReference>
<sequence length="188" mass="21796">MAEALLIDLVKEVGSIVFQVAKQEINLLVGVDEEVQKLQGKFGRIKAMLDDAEERHFIKLRTEKLWLEKLQKQYYEMDDVLDTWNTERIRAKIEKEEGKPADTNAPAVVKKKLRTEKLWLEKLQKQYYEMDDVLDTWNTERIRAKIEKEEGKPADTNAPAVVKKKVCSFFPSPSCCFDLLCVMMLVTG</sequence>
<organism evidence="5 6">
    <name type="scientific">Castanea mollissima</name>
    <name type="common">Chinese chestnut</name>
    <dbReference type="NCBI Taxonomy" id="60419"/>
    <lineage>
        <taxon>Eukaryota</taxon>
        <taxon>Viridiplantae</taxon>
        <taxon>Streptophyta</taxon>
        <taxon>Embryophyta</taxon>
        <taxon>Tracheophyta</taxon>
        <taxon>Spermatophyta</taxon>
        <taxon>Magnoliopsida</taxon>
        <taxon>eudicotyledons</taxon>
        <taxon>Gunneridae</taxon>
        <taxon>Pentapetalae</taxon>
        <taxon>rosids</taxon>
        <taxon>fabids</taxon>
        <taxon>Fagales</taxon>
        <taxon>Fagaceae</taxon>
        <taxon>Castanea</taxon>
    </lineage>
</organism>
<comment type="caution">
    <text evidence="5">The sequence shown here is derived from an EMBL/GenBank/DDBJ whole genome shotgun (WGS) entry which is preliminary data.</text>
</comment>
<feature type="domain" description="Disease resistance N-terminal" evidence="4">
    <location>
        <begin position="10"/>
        <end position="96"/>
    </location>
</feature>
<protein>
    <recommendedName>
        <fullName evidence="4">Disease resistance N-terminal domain-containing protein</fullName>
    </recommendedName>
</protein>
<keyword evidence="2" id="KW-0547">Nucleotide-binding</keyword>
<accession>A0A8J4V9K6</accession>
<keyword evidence="6" id="KW-1185">Reference proteome</keyword>
<dbReference type="GO" id="GO:0006952">
    <property type="term" value="P:defense response"/>
    <property type="evidence" value="ECO:0007669"/>
    <property type="project" value="UniProtKB-KW"/>
</dbReference>
<dbReference type="OrthoDB" id="688937at2759"/>
<dbReference type="EMBL" id="JRKL02009103">
    <property type="protein sequence ID" value="KAF3946495.1"/>
    <property type="molecule type" value="Genomic_DNA"/>
</dbReference>
<reference evidence="5" key="1">
    <citation type="submission" date="2020-03" db="EMBL/GenBank/DDBJ databases">
        <title>Castanea mollissima Vanexum genome sequencing.</title>
        <authorList>
            <person name="Staton M."/>
        </authorList>
    </citation>
    <scope>NUCLEOTIDE SEQUENCE</scope>
    <source>
        <tissue evidence="5">Leaf</tissue>
    </source>
</reference>
<dbReference type="Pfam" id="PF18052">
    <property type="entry name" value="Rx_N"/>
    <property type="match status" value="1"/>
</dbReference>
<keyword evidence="3" id="KW-0611">Plant defense</keyword>
<dbReference type="GO" id="GO:0000166">
    <property type="term" value="F:nucleotide binding"/>
    <property type="evidence" value="ECO:0007669"/>
    <property type="project" value="UniProtKB-KW"/>
</dbReference>